<evidence type="ECO:0000313" key="1">
    <source>
        <dbReference type="EMBL" id="MFE8698448.1"/>
    </source>
</evidence>
<comment type="caution">
    <text evidence="1">The sequence shown here is derived from an EMBL/GenBank/DDBJ whole genome shotgun (WGS) entry which is preliminary data.</text>
</comment>
<keyword evidence="2" id="KW-1185">Reference proteome</keyword>
<organism evidence="1 2">
    <name type="scientific">Cytobacillus mangrovibacter</name>
    <dbReference type="NCBI Taxonomy" id="3299024"/>
    <lineage>
        <taxon>Bacteria</taxon>
        <taxon>Bacillati</taxon>
        <taxon>Bacillota</taxon>
        <taxon>Bacilli</taxon>
        <taxon>Bacillales</taxon>
        <taxon>Bacillaceae</taxon>
        <taxon>Cytobacillus</taxon>
    </lineage>
</organism>
<name>A0ABW6K651_9BACI</name>
<evidence type="ECO:0000313" key="2">
    <source>
        <dbReference type="Proteomes" id="UP001601058"/>
    </source>
</evidence>
<dbReference type="RefSeq" id="WP_389222846.1">
    <property type="nucleotide sequence ID" value="NZ_JBIACJ010000014.1"/>
</dbReference>
<accession>A0ABW6K651</accession>
<dbReference type="EMBL" id="JBIACJ010000014">
    <property type="protein sequence ID" value="MFE8698448.1"/>
    <property type="molecule type" value="Genomic_DNA"/>
</dbReference>
<proteinExistence type="predicted"/>
<protein>
    <submittedName>
        <fullName evidence="1">Uncharacterized protein</fullName>
    </submittedName>
</protein>
<gene>
    <name evidence="1" type="ORF">ACFYKT_19250</name>
</gene>
<reference evidence="1 2" key="1">
    <citation type="submission" date="2024-08" db="EMBL/GenBank/DDBJ databases">
        <title>Two novel Cytobacillus novel species.</title>
        <authorList>
            <person name="Liu G."/>
        </authorList>
    </citation>
    <scope>NUCLEOTIDE SEQUENCE [LARGE SCALE GENOMIC DNA]</scope>
    <source>
        <strain evidence="1 2">FJAT-53684</strain>
    </source>
</reference>
<dbReference type="Proteomes" id="UP001601058">
    <property type="component" value="Unassembled WGS sequence"/>
</dbReference>
<sequence>MRKKKFESGIEVVRQAASHSKCWKHCEGNYFTIIPAPRIPSQVQSGTLFSNHWQPY</sequence>